<comment type="caution">
    <text evidence="12">The sequence shown here is derived from an EMBL/GenBank/DDBJ whole genome shotgun (WGS) entry which is preliminary data.</text>
</comment>
<keyword evidence="3" id="KW-0808">Transferase</keyword>
<dbReference type="Pfam" id="PF00069">
    <property type="entry name" value="Pkinase"/>
    <property type="match status" value="1"/>
</dbReference>
<dbReference type="PROSITE" id="PS00108">
    <property type="entry name" value="PROTEIN_KINASE_ST"/>
    <property type="match status" value="1"/>
</dbReference>
<keyword evidence="6 8" id="KW-0067">ATP-binding</keyword>
<dbReference type="PROSITE" id="PS00107">
    <property type="entry name" value="PROTEIN_KINASE_ATP"/>
    <property type="match status" value="1"/>
</dbReference>
<dbReference type="InterPro" id="IPR017441">
    <property type="entry name" value="Protein_kinase_ATP_BS"/>
</dbReference>
<dbReference type="PANTHER" id="PTHR24351">
    <property type="entry name" value="RIBOSOMAL PROTEIN S6 KINASE"/>
    <property type="match status" value="1"/>
</dbReference>
<dbReference type="InterPro" id="IPR000961">
    <property type="entry name" value="AGC-kinase_C"/>
</dbReference>
<evidence type="ECO:0000256" key="5">
    <source>
        <dbReference type="ARBA" id="ARBA00022777"/>
    </source>
</evidence>
<dbReference type="FunFam" id="1.10.510.10:FF:000008">
    <property type="entry name" value="Non-specific serine/threonine protein kinase"/>
    <property type="match status" value="1"/>
</dbReference>
<dbReference type="PROSITE" id="PS50293">
    <property type="entry name" value="TPR_REGION"/>
    <property type="match status" value="1"/>
</dbReference>
<evidence type="ECO:0000256" key="3">
    <source>
        <dbReference type="ARBA" id="ARBA00022679"/>
    </source>
</evidence>
<dbReference type="InterPro" id="IPR045270">
    <property type="entry name" value="STKc_AGC"/>
</dbReference>
<keyword evidence="9" id="KW-0175">Coiled coil</keyword>
<name>A0A8S1R9X6_9CILI</name>
<evidence type="ECO:0000256" key="4">
    <source>
        <dbReference type="ARBA" id="ARBA00022741"/>
    </source>
</evidence>
<gene>
    <name evidence="12" type="ORF">PSON_ATCC_30995.1.T1530024</name>
</gene>
<feature type="domain" description="Protein kinase" evidence="10">
    <location>
        <begin position="823"/>
        <end position="1081"/>
    </location>
</feature>
<evidence type="ECO:0000256" key="1">
    <source>
        <dbReference type="ARBA" id="ARBA00022527"/>
    </source>
</evidence>
<dbReference type="Pfam" id="PF14853">
    <property type="entry name" value="Fis1_TPR_C"/>
    <property type="match status" value="1"/>
</dbReference>
<evidence type="ECO:0000259" key="11">
    <source>
        <dbReference type="PROSITE" id="PS51285"/>
    </source>
</evidence>
<evidence type="ECO:0000256" key="6">
    <source>
        <dbReference type="ARBA" id="ARBA00022840"/>
    </source>
</evidence>
<evidence type="ECO:0000256" key="7">
    <source>
        <dbReference type="PROSITE-ProRule" id="PRU00339"/>
    </source>
</evidence>
<dbReference type="PROSITE" id="PS50011">
    <property type="entry name" value="PROTEIN_KINASE_DOM"/>
    <property type="match status" value="1"/>
</dbReference>
<keyword evidence="4 8" id="KW-0547">Nucleotide-binding</keyword>
<dbReference type="CDD" id="cd05123">
    <property type="entry name" value="STKc_AGC"/>
    <property type="match status" value="1"/>
</dbReference>
<evidence type="ECO:0008006" key="14">
    <source>
        <dbReference type="Google" id="ProtNLM"/>
    </source>
</evidence>
<dbReference type="SMART" id="SM00220">
    <property type="entry name" value="S_TKc"/>
    <property type="match status" value="1"/>
</dbReference>
<feature type="repeat" description="TPR" evidence="7">
    <location>
        <begin position="168"/>
        <end position="201"/>
    </location>
</feature>
<sequence length="1287" mass="151818">MYSKDFQIPLDYQALRESQIQLDKIIDQIKSQKEQQSQKQNSLTQQKFEFTKIFQHFNISISPIKESDNESKVKNQKEQEVERMIIQKADELKKKGNEYYFNANYQQATIMYTEALQLIQDNVILWLNRAISYIKLEQYNQAIGDCSKVLEIANQGKYNFKDNSDNYFKAYLRRAFAYFKINQYENALSDIKQALIIDPKNQEAENLKTDVERQLFLHQQKQNNKNSLNEVKKKQIDSDLNYKDVIDSFFLQNENFDLFKAFQVMQKNTDESAAYFYDKRGIETLIQIIKSDEETLHDQYNLMASLPALILQCYQEKNQLYQEQFIRKYNGVNLLTQKIINLLEKANQKKKSAIYDCIKDYIDALNILTDEKVRNFVQMNPIFETKFYSQIFCPIIILYNTEFELVASLLSLSANLCYDIKSTLRVVFYNNIDEIINYVIQILENVKLSQESCNLLVQLFNYMCNLLIEEQFRQKFINQNQNKEFYGYFFSILGNVDQQYEELYQIQLGFLINLFYSNEIIHSEQLIFELRSLPKILESLSHSKNTQILERIEILQSFVKNLYIVLFKIRIFNKNIEMQYLTRPQQQLQEIVQQNNLRAKSFNPNGLMSLSPIQKTNQSIGLQGIDFKQIKRCQGEGLKGKQYKKELLKLMSSHQQLSTLKQSHKNNISDTQTNLKTITIIDTRRTTSNQLQKSLIQIIQNQSIVNQIFIVIHYQNQKYKFIIDAYKNTGYLMDYLKQEMKKHLIHQNIQNESQKDGVKIINRVDNENMQMEIVIFHTIDKNLPIDFYIQQLDKPLDIFSGQTLNLQPFYGIDQGFQLNLKDFIFIKCIGIGGFSRVYLVRKKLDGRFYAMKLIDKEFILLHKKQGIVQNERDIMTVLDHPFINKLDCAFESKNFIVFVLEFCSGGELFWQLRQVKRMNEEQARFYFAEICLAICYLHQLSIVYRDIKPENVLIDMDGHIRIADFGLSKPNMTEEDYAYSFCGSPEYMAPEMLLNVGHNLQVDHYCLGALLYELVIGIPPYYSKNTEEIYQSILTEELTFPNQFNLTDQIKDLLKGLLCKRPQSRLGSQNGLQELMLHPWFKDFNWILILNKKIQPPFQPNQLQFHYDSNELLKGELETRDKILGKTGLQENIKIFKSFYFDSKKQKQMKIEQNKILKQHFKMISQIQMQLTQKYKPQSPESRYCNQKQYKMNTEQTFSLQKRIKSQQSSFVQPFQTNTLVIPQQSKLIGLKKMISQNNLVIDRLNTSPTSVGYHSKDKINQQVLLQNGVSITNLQQRGSSLKQRKK</sequence>
<dbReference type="InterPro" id="IPR019734">
    <property type="entry name" value="TPR_rpt"/>
</dbReference>
<evidence type="ECO:0000256" key="9">
    <source>
        <dbReference type="SAM" id="Coils"/>
    </source>
</evidence>
<dbReference type="OrthoDB" id="2942533at2759"/>
<keyword evidence="2" id="KW-0597">Phosphoprotein</keyword>
<dbReference type="GO" id="GO:0005524">
    <property type="term" value="F:ATP binding"/>
    <property type="evidence" value="ECO:0007669"/>
    <property type="project" value="UniProtKB-UniRule"/>
</dbReference>
<evidence type="ECO:0000313" key="13">
    <source>
        <dbReference type="Proteomes" id="UP000692954"/>
    </source>
</evidence>
<dbReference type="PROSITE" id="PS50005">
    <property type="entry name" value="TPR"/>
    <property type="match status" value="1"/>
</dbReference>
<feature type="coiled-coil region" evidence="9">
    <location>
        <begin position="15"/>
        <end position="46"/>
    </location>
</feature>
<proteinExistence type="predicted"/>
<evidence type="ECO:0000259" key="10">
    <source>
        <dbReference type="PROSITE" id="PS50011"/>
    </source>
</evidence>
<dbReference type="SMART" id="SM00028">
    <property type="entry name" value="TPR"/>
    <property type="match status" value="3"/>
</dbReference>
<organism evidence="12 13">
    <name type="scientific">Paramecium sonneborni</name>
    <dbReference type="NCBI Taxonomy" id="65129"/>
    <lineage>
        <taxon>Eukaryota</taxon>
        <taxon>Sar</taxon>
        <taxon>Alveolata</taxon>
        <taxon>Ciliophora</taxon>
        <taxon>Intramacronucleata</taxon>
        <taxon>Oligohymenophorea</taxon>
        <taxon>Peniculida</taxon>
        <taxon>Parameciidae</taxon>
        <taxon>Paramecium</taxon>
    </lineage>
</organism>
<accession>A0A8S1R9X6</accession>
<keyword evidence="1" id="KW-0723">Serine/threonine-protein kinase</keyword>
<reference evidence="12" key="1">
    <citation type="submission" date="2021-01" db="EMBL/GenBank/DDBJ databases">
        <authorList>
            <consortium name="Genoscope - CEA"/>
            <person name="William W."/>
        </authorList>
    </citation>
    <scope>NUCLEOTIDE SEQUENCE</scope>
</reference>
<evidence type="ECO:0000256" key="2">
    <source>
        <dbReference type="ARBA" id="ARBA00022553"/>
    </source>
</evidence>
<dbReference type="Proteomes" id="UP000692954">
    <property type="component" value="Unassembled WGS sequence"/>
</dbReference>
<dbReference type="EMBL" id="CAJJDN010000153">
    <property type="protein sequence ID" value="CAD8124688.1"/>
    <property type="molecule type" value="Genomic_DNA"/>
</dbReference>
<dbReference type="InterPro" id="IPR008271">
    <property type="entry name" value="Ser/Thr_kinase_AS"/>
</dbReference>
<dbReference type="PROSITE" id="PS51285">
    <property type="entry name" value="AGC_KINASE_CTER"/>
    <property type="match status" value="1"/>
</dbReference>
<keyword evidence="5" id="KW-0418">Kinase</keyword>
<keyword evidence="13" id="KW-1185">Reference proteome</keyword>
<dbReference type="InterPro" id="IPR000719">
    <property type="entry name" value="Prot_kinase_dom"/>
</dbReference>
<dbReference type="GO" id="GO:0004674">
    <property type="term" value="F:protein serine/threonine kinase activity"/>
    <property type="evidence" value="ECO:0007669"/>
    <property type="project" value="UniProtKB-KW"/>
</dbReference>
<dbReference type="InterPro" id="IPR028061">
    <property type="entry name" value="Fis1_TPR_C"/>
</dbReference>
<feature type="domain" description="AGC-kinase C-terminal" evidence="11">
    <location>
        <begin position="1082"/>
        <end position="1151"/>
    </location>
</feature>
<protein>
    <recommendedName>
        <fullName evidence="14">Serine/threonine protein kinase</fullName>
    </recommendedName>
</protein>
<keyword evidence="7" id="KW-0802">TPR repeat</keyword>
<evidence type="ECO:0000256" key="8">
    <source>
        <dbReference type="PROSITE-ProRule" id="PRU10141"/>
    </source>
</evidence>
<evidence type="ECO:0000313" key="12">
    <source>
        <dbReference type="EMBL" id="CAD8124688.1"/>
    </source>
</evidence>
<feature type="binding site" evidence="8">
    <location>
        <position position="852"/>
    </location>
    <ligand>
        <name>ATP</name>
        <dbReference type="ChEBI" id="CHEBI:30616"/>
    </ligand>
</feature>